<dbReference type="GO" id="GO:0009536">
    <property type="term" value="C:plastid"/>
    <property type="evidence" value="ECO:0007669"/>
    <property type="project" value="UniProtKB-SubCell"/>
</dbReference>
<evidence type="ECO:0000256" key="1">
    <source>
        <dbReference type="ARBA" id="ARBA00004474"/>
    </source>
</evidence>
<sequence length="162" mass="18563">MNAACPVPPEQRPLEEFNQMQLSWFFAWPSKNLASLAKALGLSWLFLMPISLLIASGSVPLQHDLPRLVTTGIVAAIMLPFLLLVRQWLGWTYINKRLLSNQIEYEESGWYDGQIWEKPISWRQQDLLIAQYQVKPILVRLQKAMGMALALMMWGASICQAY</sequence>
<dbReference type="PANTHER" id="PTHR34214">
    <property type="match status" value="1"/>
</dbReference>
<dbReference type="InterPro" id="IPR009631">
    <property type="entry name" value="CGLD27-like"/>
</dbReference>
<feature type="transmembrane region" description="Helical" evidence="3">
    <location>
        <begin position="36"/>
        <end position="56"/>
    </location>
</feature>
<protein>
    <submittedName>
        <fullName evidence="4">Uncharacterized protein ycf36</fullName>
    </submittedName>
</protein>
<evidence type="ECO:0000256" key="3">
    <source>
        <dbReference type="SAM" id="Phobius"/>
    </source>
</evidence>
<accession>B1X5K9</accession>
<proteinExistence type="predicted"/>
<keyword evidence="3" id="KW-0472">Membrane</keyword>
<reference evidence="4" key="2">
    <citation type="journal article" date="2008" name="Curr. Biol.">
        <title>Chromatophore genome sequence of Paulinella sheds light on acquisition of photosynthesis by eukaryotes.</title>
        <authorList>
            <person name="Nowack E.C.M."/>
            <person name="Melkonian M."/>
            <person name="Gloeckner G."/>
        </authorList>
    </citation>
    <scope>NUCLEOTIDE SEQUENCE [LARGE SCALE GENOMIC DNA]</scope>
</reference>
<name>B1X5K9_PAUCH</name>
<feature type="transmembrane region" description="Helical" evidence="3">
    <location>
        <begin position="68"/>
        <end position="89"/>
    </location>
</feature>
<dbReference type="RefSeq" id="YP_002049438.1">
    <property type="nucleotide sequence ID" value="NC_011087.1"/>
</dbReference>
<keyword evidence="3" id="KW-0812">Transmembrane</keyword>
<evidence type="ECO:0000256" key="2">
    <source>
        <dbReference type="ARBA" id="ARBA00022640"/>
    </source>
</evidence>
<comment type="subcellular location">
    <subcellularLocation>
        <location evidence="1">Plastid</location>
    </subcellularLocation>
</comment>
<reference evidence="4" key="1">
    <citation type="submission" date="2007-08" db="EMBL/GenBank/DDBJ databases">
        <authorList>
            <person name="Gloeckner G."/>
            <person name="Nowack E."/>
            <person name="Melkonian M."/>
        </authorList>
    </citation>
    <scope>NUCLEOTIDE SEQUENCE</scope>
</reference>
<dbReference type="GeneID" id="6481710"/>
<evidence type="ECO:0000313" key="4">
    <source>
        <dbReference type="EMBL" id="ACB43228.1"/>
    </source>
</evidence>
<geneLocation type="organellar chromatophore" evidence="4"/>
<keyword evidence="3" id="KW-1133">Transmembrane helix</keyword>
<dbReference type="PANTHER" id="PTHR34214:SF3">
    <property type="entry name" value="PROTEIN CONSERVED IN THE GREEN LINEAGE AND DIATOMS 27, CHLOROPLASTIC"/>
    <property type="match status" value="1"/>
</dbReference>
<dbReference type="EMBL" id="CP000815">
    <property type="protein sequence ID" value="ACB43228.1"/>
    <property type="molecule type" value="Genomic_DNA"/>
</dbReference>
<organism evidence="4">
    <name type="scientific">Paulinella chromatophora</name>
    <dbReference type="NCBI Taxonomy" id="39717"/>
    <lineage>
        <taxon>Eukaryota</taxon>
        <taxon>Sar</taxon>
        <taxon>Rhizaria</taxon>
        <taxon>Cercozoa</taxon>
        <taxon>Imbricatea</taxon>
        <taxon>Silicofilosea</taxon>
        <taxon>Euglyphida</taxon>
        <taxon>Paulinellidae</taxon>
        <taxon>Paulinella</taxon>
    </lineage>
</organism>
<dbReference type="AlphaFoldDB" id="B1X5K9"/>
<gene>
    <name evidence="4" type="primary">ycf36</name>
    <name evidence="4" type="ordered locus">PCC_0814</name>
</gene>
<keyword evidence="2 4" id="KW-0934">Plastid</keyword>
<dbReference type="Pfam" id="PF06799">
    <property type="entry name" value="CGLD27-like"/>
    <property type="match status" value="1"/>
</dbReference>